<protein>
    <submittedName>
        <fullName evidence="2">Uncharacterized protein</fullName>
    </submittedName>
</protein>
<dbReference type="Gramene" id="ONK75662">
    <property type="protein sequence ID" value="ONK75662"/>
    <property type="gene ID" value="A4U43_C03F19230"/>
</dbReference>
<sequence>MPGERASYMVGSLCSAELSSSSIGIDPDPNPSSASSTASRTQSIRRRLRHRLRHGIASSAEVTASAQHRLSLQRPSHRLSFDRVTLAYCCTSQVQYSDLAEVDRASILEKFRQSTSEWSQNINVLPGDCTESGNGDHNCAMIVVTDACLPSVVPGEAPVSAHILINYELPTKKLLFLALPSLGGTGRDGMEKLYREREERKNILEGIGPLIIGFVGQAQWADALSYRDWNK</sequence>
<name>A0A5P1FC42_ASPOF</name>
<feature type="region of interest" description="Disordered" evidence="1">
    <location>
        <begin position="21"/>
        <end position="44"/>
    </location>
</feature>
<accession>A0A5P1FC42</accession>
<evidence type="ECO:0000313" key="3">
    <source>
        <dbReference type="Proteomes" id="UP000243459"/>
    </source>
</evidence>
<dbReference type="AlphaFoldDB" id="A0A5P1FC42"/>
<dbReference type="Proteomes" id="UP000243459">
    <property type="component" value="Chromosome 3"/>
</dbReference>
<feature type="compositionally biased region" description="Low complexity" evidence="1">
    <location>
        <begin position="32"/>
        <end position="42"/>
    </location>
</feature>
<dbReference type="EMBL" id="CM007383">
    <property type="protein sequence ID" value="ONK75662.1"/>
    <property type="molecule type" value="Genomic_DNA"/>
</dbReference>
<gene>
    <name evidence="2" type="ORF">A4U43_C03F19230</name>
</gene>
<organism evidence="2 3">
    <name type="scientific">Asparagus officinalis</name>
    <name type="common">Garden asparagus</name>
    <dbReference type="NCBI Taxonomy" id="4686"/>
    <lineage>
        <taxon>Eukaryota</taxon>
        <taxon>Viridiplantae</taxon>
        <taxon>Streptophyta</taxon>
        <taxon>Embryophyta</taxon>
        <taxon>Tracheophyta</taxon>
        <taxon>Spermatophyta</taxon>
        <taxon>Magnoliopsida</taxon>
        <taxon>Liliopsida</taxon>
        <taxon>Asparagales</taxon>
        <taxon>Asparagaceae</taxon>
        <taxon>Asparagoideae</taxon>
        <taxon>Asparagus</taxon>
    </lineage>
</organism>
<proteinExistence type="predicted"/>
<evidence type="ECO:0000313" key="2">
    <source>
        <dbReference type="EMBL" id="ONK75662.1"/>
    </source>
</evidence>
<reference evidence="3" key="1">
    <citation type="journal article" date="2017" name="Nat. Commun.">
        <title>The asparagus genome sheds light on the origin and evolution of a young Y chromosome.</title>
        <authorList>
            <person name="Harkess A."/>
            <person name="Zhou J."/>
            <person name="Xu C."/>
            <person name="Bowers J.E."/>
            <person name="Van der Hulst R."/>
            <person name="Ayyampalayam S."/>
            <person name="Mercati F."/>
            <person name="Riccardi P."/>
            <person name="McKain M.R."/>
            <person name="Kakrana A."/>
            <person name="Tang H."/>
            <person name="Ray J."/>
            <person name="Groenendijk J."/>
            <person name="Arikit S."/>
            <person name="Mathioni S.M."/>
            <person name="Nakano M."/>
            <person name="Shan H."/>
            <person name="Telgmann-Rauber A."/>
            <person name="Kanno A."/>
            <person name="Yue Z."/>
            <person name="Chen H."/>
            <person name="Li W."/>
            <person name="Chen Y."/>
            <person name="Xu X."/>
            <person name="Zhang Y."/>
            <person name="Luo S."/>
            <person name="Chen H."/>
            <person name="Gao J."/>
            <person name="Mao Z."/>
            <person name="Pires J.C."/>
            <person name="Luo M."/>
            <person name="Kudrna D."/>
            <person name="Wing R.A."/>
            <person name="Meyers B.C."/>
            <person name="Yi K."/>
            <person name="Kong H."/>
            <person name="Lavrijsen P."/>
            <person name="Sunseri F."/>
            <person name="Falavigna A."/>
            <person name="Ye Y."/>
            <person name="Leebens-Mack J.H."/>
            <person name="Chen G."/>
        </authorList>
    </citation>
    <scope>NUCLEOTIDE SEQUENCE [LARGE SCALE GENOMIC DNA]</scope>
    <source>
        <strain evidence="3">cv. DH0086</strain>
    </source>
</reference>
<keyword evidence="3" id="KW-1185">Reference proteome</keyword>
<evidence type="ECO:0000256" key="1">
    <source>
        <dbReference type="SAM" id="MobiDB-lite"/>
    </source>
</evidence>